<comment type="function">
    <text evidence="1 3">Probably involved in ribonucleotide reductase function.</text>
</comment>
<evidence type="ECO:0000313" key="4">
    <source>
        <dbReference type="EMBL" id="MDA7025753.1"/>
    </source>
</evidence>
<evidence type="ECO:0000313" key="5">
    <source>
        <dbReference type="Proteomes" id="UP001211894"/>
    </source>
</evidence>
<keyword evidence="5" id="KW-1185">Reference proteome</keyword>
<reference evidence="4 5" key="1">
    <citation type="submission" date="2023-01" db="EMBL/GenBank/DDBJ databases">
        <title>Bacillus changyiensis sp. nov., isolated from a coastal deposit.</title>
        <authorList>
            <person name="Xiao G."/>
            <person name="Lai Q."/>
            <person name="Hu Z."/>
            <person name="Shao Z."/>
        </authorList>
    </citation>
    <scope>NUCLEOTIDE SEQUENCE [LARGE SCALE GENOMIC DNA]</scope>
    <source>
        <strain evidence="4 5">CLL-7-23</strain>
    </source>
</reference>
<dbReference type="HAMAP" id="MF_00128">
    <property type="entry name" value="NrdI"/>
    <property type="match status" value="1"/>
</dbReference>
<dbReference type="RefSeq" id="WP_271339833.1">
    <property type="nucleotide sequence ID" value="NZ_JAQKAB010000002.1"/>
</dbReference>
<evidence type="ECO:0000256" key="1">
    <source>
        <dbReference type="ARBA" id="ARBA00003999"/>
    </source>
</evidence>
<dbReference type="InterPro" id="IPR004465">
    <property type="entry name" value="RNR_NrdI"/>
</dbReference>
<dbReference type="Pfam" id="PF07972">
    <property type="entry name" value="Flavodoxin_NdrI"/>
    <property type="match status" value="1"/>
</dbReference>
<name>A0ABT4X0F2_9BACI</name>
<dbReference type="PANTHER" id="PTHR37297:SF1">
    <property type="entry name" value="PROTEIN NRDI"/>
    <property type="match status" value="1"/>
</dbReference>
<dbReference type="Proteomes" id="UP001211894">
    <property type="component" value="Unassembled WGS sequence"/>
</dbReference>
<dbReference type="PIRSF" id="PIRSF005087">
    <property type="entry name" value="NrdI"/>
    <property type="match status" value="1"/>
</dbReference>
<dbReference type="InterPro" id="IPR020852">
    <property type="entry name" value="RNR_Ib_NrdI_bac"/>
</dbReference>
<gene>
    <name evidence="3 4" type="primary">nrdI</name>
    <name evidence="4" type="ORF">PJ311_03895</name>
</gene>
<sequence length="131" mass="15020">MIQIVFDSKTGNVQRFVDKTPFRKIKKVNTEAYLDEPFILVTYTTGFGEVPKTTEMFLEKNAHLLRGVAASGNRVWGEYFAKSAEKISKQYQVPILHQFELSGTIKDVERFTQEVERIVTKSSAKMDPVKQ</sequence>
<dbReference type="PANTHER" id="PTHR37297">
    <property type="entry name" value="PROTEIN NRDI"/>
    <property type="match status" value="1"/>
</dbReference>
<evidence type="ECO:0000256" key="3">
    <source>
        <dbReference type="HAMAP-Rule" id="MF_00128"/>
    </source>
</evidence>
<dbReference type="SUPFAM" id="SSF52218">
    <property type="entry name" value="Flavoproteins"/>
    <property type="match status" value="1"/>
</dbReference>
<dbReference type="Gene3D" id="3.40.50.360">
    <property type="match status" value="1"/>
</dbReference>
<evidence type="ECO:0000256" key="2">
    <source>
        <dbReference type="ARBA" id="ARBA00009942"/>
    </source>
</evidence>
<comment type="caution">
    <text evidence="4">The sequence shown here is derived from an EMBL/GenBank/DDBJ whole genome shotgun (WGS) entry which is preliminary data.</text>
</comment>
<protein>
    <recommendedName>
        <fullName evidence="3">Protein NrdI</fullName>
    </recommendedName>
</protein>
<dbReference type="NCBIfam" id="TIGR00333">
    <property type="entry name" value="nrdI"/>
    <property type="match status" value="1"/>
</dbReference>
<accession>A0ABT4X0F2</accession>
<dbReference type="EMBL" id="JAQKAB010000002">
    <property type="protein sequence ID" value="MDA7025753.1"/>
    <property type="molecule type" value="Genomic_DNA"/>
</dbReference>
<organism evidence="4 5">
    <name type="scientific">Bacillus changyiensis</name>
    <dbReference type="NCBI Taxonomy" id="3004103"/>
    <lineage>
        <taxon>Bacteria</taxon>
        <taxon>Bacillati</taxon>
        <taxon>Bacillota</taxon>
        <taxon>Bacilli</taxon>
        <taxon>Bacillales</taxon>
        <taxon>Bacillaceae</taxon>
        <taxon>Bacillus</taxon>
    </lineage>
</organism>
<dbReference type="InterPro" id="IPR029039">
    <property type="entry name" value="Flavoprotein-like_sf"/>
</dbReference>
<comment type="similarity">
    <text evidence="2 3">Belongs to the NrdI family.</text>
</comment>
<proteinExistence type="inferred from homology"/>